<dbReference type="AlphaFoldDB" id="A0A164NUA1"/>
<name>A0A164NUA1_9NOCA</name>
<accession>A0A164NUA1</accession>
<dbReference type="EMBL" id="LWGR01000004">
    <property type="protein sequence ID" value="KZM74732.1"/>
    <property type="molecule type" value="Genomic_DNA"/>
</dbReference>
<organism evidence="1 2">
    <name type="scientific">Nocardia terpenica</name>
    <dbReference type="NCBI Taxonomy" id="455432"/>
    <lineage>
        <taxon>Bacteria</taxon>
        <taxon>Bacillati</taxon>
        <taxon>Actinomycetota</taxon>
        <taxon>Actinomycetes</taxon>
        <taxon>Mycobacteriales</taxon>
        <taxon>Nocardiaceae</taxon>
        <taxon>Nocardia</taxon>
    </lineage>
</organism>
<proteinExistence type="predicted"/>
<gene>
    <name evidence="1" type="ORF">AWN90_22015</name>
</gene>
<reference evidence="1 2" key="1">
    <citation type="submission" date="2016-04" db="EMBL/GenBank/DDBJ databases">
        <authorList>
            <person name="Evans L.H."/>
            <person name="Alamgir A."/>
            <person name="Owens N."/>
            <person name="Weber N.D."/>
            <person name="Virtaneva K."/>
            <person name="Barbian K."/>
            <person name="Babar A."/>
            <person name="Rosenke K."/>
        </authorList>
    </citation>
    <scope>NUCLEOTIDE SEQUENCE [LARGE SCALE GENOMIC DNA]</scope>
    <source>
        <strain evidence="1 2">IFM 0406</strain>
    </source>
</reference>
<dbReference type="Proteomes" id="UP000076512">
    <property type="component" value="Unassembled WGS sequence"/>
</dbReference>
<keyword evidence="2" id="KW-1185">Reference proteome</keyword>
<sequence length="81" mass="8919">MARGLGADGLDGALARPGPAGIAELLGAPTTYTVTDPDTRVFSEMLLAATRYERLRDYRLMPLVFRPEWSDAPPRPARRHP</sequence>
<evidence type="ECO:0000313" key="2">
    <source>
        <dbReference type="Proteomes" id="UP000076512"/>
    </source>
</evidence>
<evidence type="ECO:0000313" key="1">
    <source>
        <dbReference type="EMBL" id="KZM74732.1"/>
    </source>
</evidence>
<comment type="caution">
    <text evidence="1">The sequence shown here is derived from an EMBL/GenBank/DDBJ whole genome shotgun (WGS) entry which is preliminary data.</text>
</comment>
<protein>
    <submittedName>
        <fullName evidence="1">Uncharacterized protein</fullName>
    </submittedName>
</protein>